<feature type="domain" description="NTP pyrophosphohydrolase MazG-like" evidence="5">
    <location>
        <begin position="33"/>
        <end position="106"/>
    </location>
</feature>
<dbReference type="EC" id="3.6.1.8" evidence="3"/>
<dbReference type="GO" id="GO:0046076">
    <property type="term" value="P:dTTP catabolic process"/>
    <property type="evidence" value="ECO:0007669"/>
    <property type="project" value="TreeGrafter"/>
</dbReference>
<dbReference type="NCBIfam" id="TIGR00444">
    <property type="entry name" value="mazG"/>
    <property type="match status" value="1"/>
</dbReference>
<dbReference type="GO" id="GO:0006950">
    <property type="term" value="P:response to stress"/>
    <property type="evidence" value="ECO:0007669"/>
    <property type="project" value="UniProtKB-ARBA"/>
</dbReference>
<dbReference type="PANTHER" id="PTHR30522">
    <property type="entry name" value="NUCLEOSIDE TRIPHOSPHATE PYROPHOSPHOHYDROLASE"/>
    <property type="match status" value="1"/>
</dbReference>
<dbReference type="RefSeq" id="WP_317704381.1">
    <property type="nucleotide sequence ID" value="NZ_AP024714.1"/>
</dbReference>
<dbReference type="InterPro" id="IPR048011">
    <property type="entry name" value="NTP-PPase_MazG-like_C"/>
</dbReference>
<gene>
    <name evidence="6" type="ORF">MIT9_P1543</name>
</gene>
<dbReference type="InterPro" id="IPR004518">
    <property type="entry name" value="MazG-like_dom"/>
</dbReference>
<evidence type="ECO:0000256" key="4">
    <source>
        <dbReference type="ARBA" id="ARBA00074799"/>
    </source>
</evidence>
<dbReference type="KEGG" id="mcau:MIT9_P1543"/>
<comment type="catalytic activity">
    <reaction evidence="1">
        <text>ATP + H2O = AMP + diphosphate + H(+)</text>
        <dbReference type="Rhea" id="RHEA:14245"/>
        <dbReference type="ChEBI" id="CHEBI:15377"/>
        <dbReference type="ChEBI" id="CHEBI:15378"/>
        <dbReference type="ChEBI" id="CHEBI:30616"/>
        <dbReference type="ChEBI" id="CHEBI:33019"/>
        <dbReference type="ChEBI" id="CHEBI:456215"/>
        <dbReference type="EC" id="3.6.1.8"/>
    </reaction>
</comment>
<reference evidence="7" key="1">
    <citation type="journal article" date="2024" name="Int. J. Syst. Evol. Microbiol.">
        <title>Methylomarinovum tepidoasis sp. nov., a moderately thermophilic methanotroph of the family Methylothermaceae isolated from a deep-sea hydrothermal field.</title>
        <authorList>
            <person name="Hirayama H."/>
            <person name="Takaki Y."/>
            <person name="Abe M."/>
            <person name="Miyazaki M."/>
            <person name="Uematsu K."/>
            <person name="Matsui Y."/>
            <person name="Takai K."/>
        </authorList>
    </citation>
    <scope>NUCLEOTIDE SEQUENCE [LARGE SCALE GENOMIC DNA]</scope>
    <source>
        <strain evidence="7">IT-9</strain>
    </source>
</reference>
<dbReference type="GO" id="GO:0006203">
    <property type="term" value="P:dGTP catabolic process"/>
    <property type="evidence" value="ECO:0007669"/>
    <property type="project" value="TreeGrafter"/>
</dbReference>
<comment type="similarity">
    <text evidence="2">Belongs to the nucleoside triphosphate pyrophosphohydrolase family.</text>
</comment>
<dbReference type="GO" id="GO:0046052">
    <property type="term" value="P:UTP catabolic process"/>
    <property type="evidence" value="ECO:0007669"/>
    <property type="project" value="TreeGrafter"/>
</dbReference>
<evidence type="ECO:0000256" key="2">
    <source>
        <dbReference type="ARBA" id="ARBA00061115"/>
    </source>
</evidence>
<protein>
    <recommendedName>
        <fullName evidence="4">Nucleoside triphosphate pyrophosphohydrolase</fullName>
        <ecNumber evidence="3">3.6.1.8</ecNumber>
    </recommendedName>
</protein>
<dbReference type="InterPro" id="IPR011551">
    <property type="entry name" value="NTP_PyrPHydrolase_MazG"/>
</dbReference>
<dbReference type="Proteomes" id="UP001321825">
    <property type="component" value="Chromosome"/>
</dbReference>
<evidence type="ECO:0000259" key="5">
    <source>
        <dbReference type="Pfam" id="PF03819"/>
    </source>
</evidence>
<dbReference type="FunFam" id="1.10.287.1080:FF:000003">
    <property type="entry name" value="Nucleoside triphosphate pyrophosphohydrolase"/>
    <property type="match status" value="1"/>
</dbReference>
<dbReference type="GO" id="GO:0046047">
    <property type="term" value="P:TTP catabolic process"/>
    <property type="evidence" value="ECO:0007669"/>
    <property type="project" value="TreeGrafter"/>
</dbReference>
<dbReference type="InterPro" id="IPR048015">
    <property type="entry name" value="NTP-PPase_MazG-like_N"/>
</dbReference>
<dbReference type="EMBL" id="AP024714">
    <property type="protein sequence ID" value="BCX81961.1"/>
    <property type="molecule type" value="Genomic_DNA"/>
</dbReference>
<sequence>MATTSERHPVERLLAIMARLRDPESGCPWDRRQTFESLIPHTLEEAYEVADAIERGDYDDLCDELGDLLLQVVFYARIAEERGLFDFHQVVERLCDKLERRHPHVFAGVRFASEEERKRAWEAVKQAERRAKGRDEAETGVLDDVPVTLPALLQAEEIQNRAARQGFDWVEAAPVFAKVEEELQELREAWASGDEAHICEEVGDLLFVAVNLARHLGVHPETALRQSNRKFARRFRYMERRLAASGRKMTDVPLGDLDALWEEAKEGREA</sequence>
<dbReference type="Gene3D" id="1.10.287.1080">
    <property type="entry name" value="MazG-like"/>
    <property type="match status" value="2"/>
</dbReference>
<dbReference type="FunFam" id="1.10.287.1080:FF:000001">
    <property type="entry name" value="Nucleoside triphosphate pyrophosphohydrolase"/>
    <property type="match status" value="1"/>
</dbReference>
<name>A0AAU9CK08_9GAMM</name>
<proteinExistence type="inferred from homology"/>
<feature type="domain" description="NTP pyrophosphohydrolase MazG-like" evidence="5">
    <location>
        <begin position="178"/>
        <end position="234"/>
    </location>
</feature>
<evidence type="ECO:0000256" key="1">
    <source>
        <dbReference type="ARBA" id="ARBA00052141"/>
    </source>
</evidence>
<dbReference type="NCBIfam" id="NF007113">
    <property type="entry name" value="PRK09562.1"/>
    <property type="match status" value="1"/>
</dbReference>
<evidence type="ECO:0000313" key="6">
    <source>
        <dbReference type="EMBL" id="BCX81961.1"/>
    </source>
</evidence>
<dbReference type="GO" id="GO:0047693">
    <property type="term" value="F:ATP diphosphatase activity"/>
    <property type="evidence" value="ECO:0007669"/>
    <property type="project" value="UniProtKB-EC"/>
</dbReference>
<evidence type="ECO:0000256" key="3">
    <source>
        <dbReference type="ARBA" id="ARBA00066372"/>
    </source>
</evidence>
<organism evidence="6 7">
    <name type="scientific">Methylomarinovum caldicuralii</name>
    <dbReference type="NCBI Taxonomy" id="438856"/>
    <lineage>
        <taxon>Bacteria</taxon>
        <taxon>Pseudomonadati</taxon>
        <taxon>Pseudomonadota</taxon>
        <taxon>Gammaproteobacteria</taxon>
        <taxon>Methylococcales</taxon>
        <taxon>Methylothermaceae</taxon>
        <taxon>Methylomarinovum</taxon>
    </lineage>
</organism>
<dbReference type="GO" id="GO:0046081">
    <property type="term" value="P:dUTP catabolic process"/>
    <property type="evidence" value="ECO:0007669"/>
    <property type="project" value="TreeGrafter"/>
</dbReference>
<dbReference type="CDD" id="cd11529">
    <property type="entry name" value="NTP-PPase_MazG_Cterm"/>
    <property type="match status" value="1"/>
</dbReference>
<dbReference type="PANTHER" id="PTHR30522:SF0">
    <property type="entry name" value="NUCLEOSIDE TRIPHOSPHATE PYROPHOSPHOHYDROLASE"/>
    <property type="match status" value="1"/>
</dbReference>
<dbReference type="CDD" id="cd11528">
    <property type="entry name" value="NTP-PPase_MazG_Nterm"/>
    <property type="match status" value="1"/>
</dbReference>
<evidence type="ECO:0000313" key="7">
    <source>
        <dbReference type="Proteomes" id="UP001321825"/>
    </source>
</evidence>
<dbReference type="AlphaFoldDB" id="A0AAU9CK08"/>
<dbReference type="Pfam" id="PF03819">
    <property type="entry name" value="MazG"/>
    <property type="match status" value="2"/>
</dbReference>
<dbReference type="GO" id="GO:0046061">
    <property type="term" value="P:dATP catabolic process"/>
    <property type="evidence" value="ECO:0007669"/>
    <property type="project" value="TreeGrafter"/>
</dbReference>
<dbReference type="SUPFAM" id="SSF101386">
    <property type="entry name" value="all-alpha NTP pyrophosphatases"/>
    <property type="match status" value="2"/>
</dbReference>
<keyword evidence="6" id="KW-0378">Hydrolase</keyword>
<keyword evidence="7" id="KW-1185">Reference proteome</keyword>
<accession>A0AAU9CK08</accession>